<dbReference type="EMBL" id="BK032724">
    <property type="protein sequence ID" value="DAF56917.1"/>
    <property type="molecule type" value="Genomic_DNA"/>
</dbReference>
<evidence type="ECO:0000313" key="1">
    <source>
        <dbReference type="EMBL" id="DAF56917.1"/>
    </source>
</evidence>
<reference evidence="1" key="1">
    <citation type="journal article" date="2021" name="Proc. Natl. Acad. Sci. U.S.A.">
        <title>A Catalog of Tens of Thousands of Viruses from Human Metagenomes Reveals Hidden Associations with Chronic Diseases.</title>
        <authorList>
            <person name="Tisza M.J."/>
            <person name="Buck C.B."/>
        </authorList>
    </citation>
    <scope>NUCLEOTIDE SEQUENCE</scope>
    <source>
        <strain evidence="1">CtiJm4</strain>
    </source>
</reference>
<protein>
    <submittedName>
        <fullName evidence="1">Tail assembly chaperone protein</fullName>
    </submittedName>
</protein>
<organism evidence="1">
    <name type="scientific">Siphoviridae sp. ctiJm4</name>
    <dbReference type="NCBI Taxonomy" id="2827916"/>
    <lineage>
        <taxon>Viruses</taxon>
        <taxon>Duplodnaviria</taxon>
        <taxon>Heunggongvirae</taxon>
        <taxon>Uroviricota</taxon>
        <taxon>Caudoviricetes</taxon>
    </lineage>
</organism>
<sequence>MTKINLYAKYGSDRQKEKTGVPFYIDKDSDTYILVGRWCARNVEHLKAQAEVSLRMADVDENEREEARTRVFAEYLITGWNNIVDKDGNDLPFSRENAVALLADLPDLVNELVNFSLDRENYGLDSVETATKNS</sequence>
<accession>A0A8S5T0R1</accession>
<proteinExistence type="predicted"/>
<name>A0A8S5T0R1_9CAUD</name>